<organism evidence="7 8">
    <name type="scientific">Loxostege sticticalis</name>
    <name type="common">Beet webworm moth</name>
    <dbReference type="NCBI Taxonomy" id="481309"/>
    <lineage>
        <taxon>Eukaryota</taxon>
        <taxon>Metazoa</taxon>
        <taxon>Ecdysozoa</taxon>
        <taxon>Arthropoda</taxon>
        <taxon>Hexapoda</taxon>
        <taxon>Insecta</taxon>
        <taxon>Pterygota</taxon>
        <taxon>Neoptera</taxon>
        <taxon>Endopterygota</taxon>
        <taxon>Lepidoptera</taxon>
        <taxon>Glossata</taxon>
        <taxon>Ditrysia</taxon>
        <taxon>Pyraloidea</taxon>
        <taxon>Crambidae</taxon>
        <taxon>Pyraustinae</taxon>
        <taxon>Loxostege</taxon>
    </lineage>
</organism>
<comment type="caution">
    <text evidence="7">The sequence shown here is derived from an EMBL/GenBank/DDBJ whole genome shotgun (WGS) entry which is preliminary data.</text>
</comment>
<feature type="compositionally biased region" description="Low complexity" evidence="5">
    <location>
        <begin position="1439"/>
        <end position="1453"/>
    </location>
</feature>
<feature type="coiled-coil region" evidence="4">
    <location>
        <begin position="831"/>
        <end position="1021"/>
    </location>
</feature>
<evidence type="ECO:0000256" key="5">
    <source>
        <dbReference type="SAM" id="MobiDB-lite"/>
    </source>
</evidence>
<feature type="region of interest" description="Disordered" evidence="5">
    <location>
        <begin position="334"/>
        <end position="353"/>
    </location>
</feature>
<gene>
    <name evidence="7" type="ORF">ABMA28_010436</name>
</gene>
<feature type="coiled-coil region" evidence="4">
    <location>
        <begin position="44"/>
        <end position="71"/>
    </location>
</feature>
<feature type="coiled-coil region" evidence="4">
    <location>
        <begin position="231"/>
        <end position="272"/>
    </location>
</feature>
<evidence type="ECO:0000256" key="3">
    <source>
        <dbReference type="ARBA" id="ARBA00023054"/>
    </source>
</evidence>
<evidence type="ECO:0000313" key="7">
    <source>
        <dbReference type="EMBL" id="KAL0810275.1"/>
    </source>
</evidence>
<feature type="compositionally biased region" description="Basic and acidic residues" evidence="5">
    <location>
        <begin position="76"/>
        <end position="87"/>
    </location>
</feature>
<feature type="coiled-coil region" evidence="4">
    <location>
        <begin position="412"/>
        <end position="802"/>
    </location>
</feature>
<proteinExistence type="predicted"/>
<comment type="subcellular location">
    <subcellularLocation>
        <location evidence="1">Golgi apparatus</location>
    </subcellularLocation>
</comment>
<feature type="coiled-coil region" evidence="4">
    <location>
        <begin position="1137"/>
        <end position="1344"/>
    </location>
</feature>
<feature type="domain" description="GRIP" evidence="6">
    <location>
        <begin position="1351"/>
        <end position="1403"/>
    </location>
</feature>
<dbReference type="GO" id="GO:0005794">
    <property type="term" value="C:Golgi apparatus"/>
    <property type="evidence" value="ECO:0007669"/>
    <property type="project" value="UniProtKB-SubCell"/>
</dbReference>
<evidence type="ECO:0000256" key="1">
    <source>
        <dbReference type="ARBA" id="ARBA00004555"/>
    </source>
</evidence>
<evidence type="ECO:0000259" key="6">
    <source>
        <dbReference type="PROSITE" id="PS50913"/>
    </source>
</evidence>
<evidence type="ECO:0000256" key="4">
    <source>
        <dbReference type="SAM" id="Coils"/>
    </source>
</evidence>
<sequence length="1527" mass="176471">MSWLNLNQSLNSLKGQITTFASEVLSEPSAETSTESTPSSGSLVKELEDKCHNQELEIAALKKLTEELQASLQSEKLSRRNGVKEDESSWYWDPPPQTKPVDPELENQYQVQIRALQNELSTMRERETFDLIRPDAEEELHRLREENKNLTKNLEDLDSQHQLAMERLLSIKKELQKNFESLKQEHEDLKNSNEEYAAEVKMLLLKLGERDKELESLKNVKSDFDTLHHKYQNLERIHSLLRENAEKFQEENQDLHEEVFKLQEQVTKLEHDIEIAKPTESSNMVPREKYEELMKELHDLRNRRNSNQIHLDEVNIDDNAKSVIENLKREISELKHKSSHADNEKQENSDNKTIKPERVMQLYNKYVNFELPVDYVGEIPSPGDNVVMYKLESVFKTVHSFKKEIDTLEYKLSEKNLNVNHLQTQIDDLTTENDFLTTDIQHFERELNEMKKNNDFLISEIAALKNTSKLEPIIETHEDNYAKLETELADCTRINKTFESEIKRIEKELAEVRTEKVVLQESLSDLRNKYTTMLDELEICKNQGKEVEEMEHSATVEQAKHLKKATDEIDELKRRLNAANAKNEQLSIDVHIIENDKVLLTKEVDELKNSLKEKSNEHRELEIMKITLDRTLEDLASKLDEVIKHKNEVEDDKIRLEEKVKVLEKESTCKSNNDTAVTENLQQLVTEKQVVTEKLNILQKENSTLQESIELLKTELNNIKRHQENLEAENVSLKNSSHSNNSSAALLQQTLDELKAKKVQEEFLNNEILALKAENNNLTERKHQLEAELSSTDAKIVHLEEEFDKLISDLHEKDTLIDNLNTTVTNNNVTLQNLNQNVVDLEKSLTIKNQEIEHLNQLLVDVQQKLITSNEAATKATDELNKLHHEKEEMSKQTFVWNSLNDEIASKNTQISNLTSRLEELEKNGTDFNKLLVSKDKEIKELNQSIVEVTDKMKVTENITLQNDEYARLVQEKETIEKEVSELRNVIVTKDNEMHELNGKLEQIEKVCLEYKTAIDNATTERTELINLLNLKHNESMQYHGEIQRLNHVILEQTNEFNRVIEEKDRLLQNCSESCSNCERLRITLKEKDEIIMKLTHNSGDQDILKTELLNATESIKVLTEKCDNLDKSLAIQLETVKRLTAENLQLSEQEQNSSRELERLRRHLVETEESYTQELMTAEQKLTECQTRLHNVEERAKQNTTVYTSNSIRANQEVETLRNQIKLLEKQREEVQARLSEAEDARSRSEVALTNLQVVLEQFQLDKERDIHTATEKIRNKMEDLKRENHGLRDELARLNAKLEEALAGLQAASRLGDQVETKTAQINDLKEQVRTLQTSVAAAEERYYNARSNQQDKIDKNLVKNLVINYVMTAATSSNNKTQVLRVLSTVLDFNQQECEKLGLVKSANATDSLAAEFVKFLQNESRPRAQLPNMMNIAQSSSRSTTPTSRKNSTLGPQPTPYDLGHKRNPSTGSNNLLFQNIDAIETSSTISVDSDQREPRVVTQMDTGVNQTRNTEGAILKHVLKDM</sequence>
<dbReference type="PANTHER" id="PTHR18921">
    <property type="entry name" value="MYOSIN HEAVY CHAIN - RELATED"/>
    <property type="match status" value="1"/>
</dbReference>
<dbReference type="InterPro" id="IPR000237">
    <property type="entry name" value="GRIP_dom"/>
</dbReference>
<keyword evidence="3 4" id="KW-0175">Coiled coil</keyword>
<reference evidence="7 8" key="1">
    <citation type="submission" date="2024-06" db="EMBL/GenBank/DDBJ databases">
        <title>A chromosome-level genome assembly of beet webworm, Loxostege sticticalis.</title>
        <authorList>
            <person name="Zhang Y."/>
        </authorList>
    </citation>
    <scope>NUCLEOTIDE SEQUENCE [LARGE SCALE GENOMIC DNA]</scope>
    <source>
        <strain evidence="7">AQ028</strain>
        <tissue evidence="7">Male pupae</tissue>
    </source>
</reference>
<dbReference type="Proteomes" id="UP001549921">
    <property type="component" value="Unassembled WGS sequence"/>
</dbReference>
<evidence type="ECO:0000313" key="8">
    <source>
        <dbReference type="Proteomes" id="UP001549921"/>
    </source>
</evidence>
<dbReference type="Gene3D" id="1.10.287.1490">
    <property type="match status" value="2"/>
</dbReference>
<name>A0ABD0S884_LOXSC</name>
<evidence type="ECO:0000256" key="2">
    <source>
        <dbReference type="ARBA" id="ARBA00023034"/>
    </source>
</evidence>
<feature type="coiled-coil region" evidence="4">
    <location>
        <begin position="106"/>
        <end position="206"/>
    </location>
</feature>
<accession>A0ABD0S884</accession>
<feature type="region of interest" description="Disordered" evidence="5">
    <location>
        <begin position="73"/>
        <end position="102"/>
    </location>
</feature>
<keyword evidence="2" id="KW-0333">Golgi apparatus</keyword>
<dbReference type="PANTHER" id="PTHR18921:SF2">
    <property type="entry name" value="THYROID RECEPTOR-INTERACTING PROTEIN 11"/>
    <property type="match status" value="1"/>
</dbReference>
<dbReference type="PROSITE" id="PS50913">
    <property type="entry name" value="GRIP"/>
    <property type="match status" value="1"/>
</dbReference>
<feature type="region of interest" description="Disordered" evidence="5">
    <location>
        <begin position="1434"/>
        <end position="1473"/>
    </location>
</feature>
<protein>
    <recommendedName>
        <fullName evidence="6">GRIP domain-containing protein</fullName>
    </recommendedName>
</protein>
<dbReference type="EMBL" id="JBEDNZ010000026">
    <property type="protein sequence ID" value="KAL0810275.1"/>
    <property type="molecule type" value="Genomic_DNA"/>
</dbReference>